<evidence type="ECO:0000256" key="1">
    <source>
        <dbReference type="SAM" id="MobiDB-lite"/>
    </source>
</evidence>
<proteinExistence type="predicted"/>
<dbReference type="AlphaFoldDB" id="A0A6V7PL39"/>
<feature type="region of interest" description="Disordered" evidence="1">
    <location>
        <begin position="160"/>
        <end position="179"/>
    </location>
</feature>
<organism evidence="2">
    <name type="scientific">Ananas comosus var. bracteatus</name>
    <name type="common">red pineapple</name>
    <dbReference type="NCBI Taxonomy" id="296719"/>
    <lineage>
        <taxon>Eukaryota</taxon>
        <taxon>Viridiplantae</taxon>
        <taxon>Streptophyta</taxon>
        <taxon>Embryophyta</taxon>
        <taxon>Tracheophyta</taxon>
        <taxon>Spermatophyta</taxon>
        <taxon>Magnoliopsida</taxon>
        <taxon>Liliopsida</taxon>
        <taxon>Poales</taxon>
        <taxon>Bromeliaceae</taxon>
        <taxon>Bromelioideae</taxon>
        <taxon>Ananas</taxon>
    </lineage>
</organism>
<evidence type="ECO:0000313" key="2">
    <source>
        <dbReference type="EMBL" id="CAD1831549.1"/>
    </source>
</evidence>
<reference evidence="2" key="1">
    <citation type="submission" date="2020-07" db="EMBL/GenBank/DDBJ databases">
        <authorList>
            <person name="Lin J."/>
        </authorList>
    </citation>
    <scope>NUCLEOTIDE SEQUENCE</scope>
</reference>
<sequence>MAVLVRGDGCTGTLAVYRYTGSMCANPRLGFGISWDVYRYTIPCTDLRPVRSLACHLCSFAHACEGRTLQAGTPEIATVTYARPCGIGRRSGLPSGRLIPKVGMLTTTGPLGTAEAGLPTRRTYEFWKHDNQKKSELGQLVNDDIFTSFIVDIVAFGTGGGTGSRQGSRVGSIAERACS</sequence>
<accession>A0A6V7PL39</accession>
<dbReference type="EMBL" id="LR862149">
    <property type="protein sequence ID" value="CAD1831549.1"/>
    <property type="molecule type" value="Genomic_DNA"/>
</dbReference>
<gene>
    <name evidence="2" type="ORF">CB5_LOCUS14760</name>
</gene>
<protein>
    <submittedName>
        <fullName evidence="2">Uncharacterized protein</fullName>
    </submittedName>
</protein>
<name>A0A6V7PL39_ANACO</name>